<keyword evidence="3" id="KW-1185">Reference proteome</keyword>
<dbReference type="EMBL" id="BMLZ01000003">
    <property type="protein sequence ID" value="GGP28706.1"/>
    <property type="molecule type" value="Genomic_DNA"/>
</dbReference>
<reference evidence="1" key="2">
    <citation type="journal article" date="2014" name="Int. J. Syst. Evol. Microbiol.">
        <title>Complete genome sequence of Corynebacterium casei LMG S-19264T (=DSM 44701T), isolated from a smear-ripened cheese.</title>
        <authorList>
            <consortium name="US DOE Joint Genome Institute (JGI-PGF)"/>
            <person name="Walter F."/>
            <person name="Albersmeier A."/>
            <person name="Kalinowski J."/>
            <person name="Ruckert C."/>
        </authorList>
    </citation>
    <scope>NUCLEOTIDE SEQUENCE</scope>
    <source>
        <strain evidence="1">CGMCC 1.8885</strain>
    </source>
</reference>
<dbReference type="EMBL" id="BMMA01000004">
    <property type="protein sequence ID" value="GGI75312.1"/>
    <property type="molecule type" value="Genomic_DNA"/>
</dbReference>
<gene>
    <name evidence="2" type="ORF">GCM10008021_03570</name>
    <name evidence="1" type="ORF">GCM10010914_06900</name>
</gene>
<sequence length="150" mass="16182">MIAQDIHDRLRAVLPASVPILLPEQQREPLDAAPVDAQGRPVVGGGERGLGTYLHQHPQGYVQVEFAQAIRSAGPLRVFWVAVACTTPTQDGCQFLMDWVSRTLIGIPGRDPGLYSEVTPGLPQPLALTSPLVWQARAVLQPLHVGGRLA</sequence>
<dbReference type="Proteomes" id="UP000652720">
    <property type="component" value="Unassembled WGS sequence"/>
</dbReference>
<dbReference type="Proteomes" id="UP000630135">
    <property type="component" value="Unassembled WGS sequence"/>
</dbReference>
<reference evidence="2" key="1">
    <citation type="journal article" date="2014" name="Int. J. Syst. Evol. Microbiol.">
        <title>Complete genome of a new Firmicutes species belonging to the dominant human colonic microbiota ('Ruminococcus bicirculans') reveals two chromosomes and a selective capacity to utilize plant glucans.</title>
        <authorList>
            <consortium name="NISC Comparative Sequencing Program"/>
            <person name="Wegmann U."/>
            <person name="Louis P."/>
            <person name="Goesmann A."/>
            <person name="Henrissat B."/>
            <person name="Duncan S.H."/>
            <person name="Flint H.J."/>
        </authorList>
    </citation>
    <scope>NUCLEOTIDE SEQUENCE</scope>
    <source>
        <strain evidence="2">CGMCC 1.8884</strain>
    </source>
</reference>
<evidence type="ECO:0000313" key="2">
    <source>
        <dbReference type="EMBL" id="GGP28706.1"/>
    </source>
</evidence>
<evidence type="ECO:0000313" key="3">
    <source>
        <dbReference type="Proteomes" id="UP000630135"/>
    </source>
</evidence>
<reference evidence="1" key="4">
    <citation type="submission" date="2023-08" db="EMBL/GenBank/DDBJ databases">
        <authorList>
            <person name="Sun Q."/>
            <person name="Zhou Y."/>
        </authorList>
    </citation>
    <scope>NUCLEOTIDE SEQUENCE</scope>
    <source>
        <strain evidence="2">CGMCC 1.8884</strain>
        <strain evidence="1">CGMCC 1.8885</strain>
    </source>
</reference>
<dbReference type="AlphaFoldDB" id="A0AAV4K2D4"/>
<protein>
    <recommendedName>
        <fullName evidence="5">DUF3168 domain-containing protein</fullName>
    </recommendedName>
</protein>
<evidence type="ECO:0000313" key="1">
    <source>
        <dbReference type="EMBL" id="GGI75312.1"/>
    </source>
</evidence>
<name>A0AAV4K2D4_9DEIO</name>
<evidence type="ECO:0008006" key="5">
    <source>
        <dbReference type="Google" id="ProtNLM"/>
    </source>
</evidence>
<proteinExistence type="predicted"/>
<reference evidence="3" key="3">
    <citation type="journal article" date="2019" name="Int. J. Syst. Evol. Microbiol.">
        <title>The Global Catalogue of Microorganisms (GCM) 10K type strain sequencing project: providing services to taxonomists for standard genome sequencing and annotation.</title>
        <authorList>
            <consortium name="The Broad Institute Genomics Platform"/>
            <consortium name="The Broad Institute Genome Sequencing Center for Infectious Disease"/>
            <person name="Wu L."/>
            <person name="Ma J."/>
        </authorList>
    </citation>
    <scope>NUCLEOTIDE SEQUENCE [LARGE SCALE GENOMIC DNA]</scope>
    <source>
        <strain evidence="3">CGMCC 1.8884</strain>
    </source>
</reference>
<organism evidence="1 4">
    <name type="scientific">Deinococcus wulumuqiensis</name>
    <dbReference type="NCBI Taxonomy" id="980427"/>
    <lineage>
        <taxon>Bacteria</taxon>
        <taxon>Thermotogati</taxon>
        <taxon>Deinococcota</taxon>
        <taxon>Deinococci</taxon>
        <taxon>Deinococcales</taxon>
        <taxon>Deinococcaceae</taxon>
        <taxon>Deinococcus</taxon>
    </lineage>
</organism>
<dbReference type="GeneID" id="59164569"/>
<evidence type="ECO:0000313" key="4">
    <source>
        <dbReference type="Proteomes" id="UP000652720"/>
    </source>
</evidence>
<comment type="caution">
    <text evidence="1">The sequence shown here is derived from an EMBL/GenBank/DDBJ whole genome shotgun (WGS) entry which is preliminary data.</text>
</comment>
<dbReference type="RefSeq" id="WP_017869194.1">
    <property type="nucleotide sequence ID" value="NZ_BMLZ01000003.1"/>
</dbReference>
<accession>A0AAV4K2D4</accession>